<evidence type="ECO:0000313" key="2">
    <source>
        <dbReference type="Proteomes" id="UP000824533"/>
    </source>
</evidence>
<comment type="caution">
    <text evidence="1">The sequence shown here is derived from an EMBL/GenBank/DDBJ whole genome shotgun (WGS) entry which is preliminary data.</text>
</comment>
<proteinExistence type="predicted"/>
<dbReference type="EMBL" id="CM034403">
    <property type="protein sequence ID" value="KAJ0174848.1"/>
    <property type="molecule type" value="Genomic_DNA"/>
</dbReference>
<reference evidence="1 2" key="1">
    <citation type="journal article" date="2021" name="Front. Genet.">
        <title>Chromosome-Level Genome Assembly Reveals Significant Gene Expansion in the Toll and IMD Signaling Pathways of Dendrolimus kikuchii.</title>
        <authorList>
            <person name="Zhou J."/>
            <person name="Wu P."/>
            <person name="Xiong Z."/>
            <person name="Liu N."/>
            <person name="Zhao N."/>
            <person name="Ji M."/>
            <person name="Qiu Y."/>
            <person name="Yang B."/>
        </authorList>
    </citation>
    <scope>NUCLEOTIDE SEQUENCE [LARGE SCALE GENOMIC DNA]</scope>
    <source>
        <strain evidence="1">Ann1</strain>
    </source>
</reference>
<accession>A0ACC1CT55</accession>
<dbReference type="Proteomes" id="UP000824533">
    <property type="component" value="Linkage Group LG17"/>
</dbReference>
<sequence>MKISCLNIFVTYDFSDLLTKRKMWERLRILQLDYCDLPTMMSTLSFLLRAYGLNIDKKNKKPIPVIVYILQIAMSFNYFYVYLLSMIWYVFVRYPETGDLVSAMVFASLGISTEIGIMKLFYFHFNCGKIRDIVEEYLACDAQVELRSRFANNIFKKLRVVKKRAIVYWLVIMLNAIFYVATPLMKPGRHMTEDHMVIYGLEPKYETPYFEIGFFITCISVFFICYAVAHISAFIIIINGYTEAQMTALSEEIINLWDDATKHYQDTIKYSVFEESYDIKNIIINDYVREHLKFIIKGHAKNINMLRHVEAVLKHCVAIGFLCLILGLLTELLGGLENTFLQLPFTLIQVGMDCYTGQKVIDASEVFSAAVYDSKWENFDKSNMQMVLLILLNSQKTMKLSVGGLTTLSFGSFMSILKSTYSAYTALRTMV</sequence>
<organism evidence="1 2">
    <name type="scientific">Dendrolimus kikuchii</name>
    <dbReference type="NCBI Taxonomy" id="765133"/>
    <lineage>
        <taxon>Eukaryota</taxon>
        <taxon>Metazoa</taxon>
        <taxon>Ecdysozoa</taxon>
        <taxon>Arthropoda</taxon>
        <taxon>Hexapoda</taxon>
        <taxon>Insecta</taxon>
        <taxon>Pterygota</taxon>
        <taxon>Neoptera</taxon>
        <taxon>Endopterygota</taxon>
        <taxon>Lepidoptera</taxon>
        <taxon>Glossata</taxon>
        <taxon>Ditrysia</taxon>
        <taxon>Bombycoidea</taxon>
        <taxon>Lasiocampidae</taxon>
        <taxon>Dendrolimus</taxon>
    </lineage>
</organism>
<gene>
    <name evidence="1" type="ORF">K1T71_009956</name>
</gene>
<name>A0ACC1CT55_9NEOP</name>
<keyword evidence="2" id="KW-1185">Reference proteome</keyword>
<evidence type="ECO:0000313" key="1">
    <source>
        <dbReference type="EMBL" id="KAJ0174848.1"/>
    </source>
</evidence>
<protein>
    <submittedName>
        <fullName evidence="1">Uncharacterized protein</fullName>
    </submittedName>
</protein>